<dbReference type="Proteomes" id="UP000306038">
    <property type="component" value="Unassembled WGS sequence"/>
</dbReference>
<organism evidence="2 3">
    <name type="scientific">Chryseobacterium candidae</name>
    <dbReference type="NCBI Taxonomy" id="1978493"/>
    <lineage>
        <taxon>Bacteria</taxon>
        <taxon>Pseudomonadati</taxon>
        <taxon>Bacteroidota</taxon>
        <taxon>Flavobacteriia</taxon>
        <taxon>Flavobacteriales</taxon>
        <taxon>Weeksellaceae</taxon>
        <taxon>Chryseobacterium group</taxon>
        <taxon>Chryseobacterium</taxon>
    </lineage>
</organism>
<evidence type="ECO:0000313" key="2">
    <source>
        <dbReference type="EMBL" id="THV56100.1"/>
    </source>
</evidence>
<evidence type="ECO:0000313" key="3">
    <source>
        <dbReference type="Proteomes" id="UP000306038"/>
    </source>
</evidence>
<protein>
    <submittedName>
        <fullName evidence="2">Uncharacterized protein</fullName>
    </submittedName>
</protein>
<name>A0ABY2R1D5_9FLAO</name>
<proteinExistence type="predicted"/>
<dbReference type="RefSeq" id="WP_136523232.1">
    <property type="nucleotide sequence ID" value="NZ_SDLV01000061.1"/>
</dbReference>
<comment type="caution">
    <text evidence="2">The sequence shown here is derived from an EMBL/GenBank/DDBJ whole genome shotgun (WGS) entry which is preliminary data.</text>
</comment>
<sequence length="176" mass="19512">MNTESNNPLQPGIMSNGLIQALIDNYRQNHLNAINTNLGIDDAHSIWFDLPKLKSFIAKIEEEAAKVDPSASEEDLGIRFYYATYPKQENWSIMDSHPVPAEYAGKHTLVLIPTLKKADETGELIDYDFNPFQNTDSKPLALNTHSAKGIEQDDDTGLGENNGILVPPKTPLGESF</sequence>
<dbReference type="EMBL" id="SDLV01000061">
    <property type="protein sequence ID" value="THV56100.1"/>
    <property type="molecule type" value="Genomic_DNA"/>
</dbReference>
<reference evidence="2 3" key="1">
    <citation type="submission" date="2019-01" db="EMBL/GenBank/DDBJ databases">
        <authorList>
            <person name="B I."/>
            <person name="Ch S."/>
            <person name="Ch V.R."/>
        </authorList>
    </citation>
    <scope>NUCLEOTIDE SEQUENCE [LARGE SCALE GENOMIC DNA]</scope>
    <source>
        <strain evidence="2 3">JC507</strain>
    </source>
</reference>
<evidence type="ECO:0000256" key="1">
    <source>
        <dbReference type="SAM" id="MobiDB-lite"/>
    </source>
</evidence>
<gene>
    <name evidence="2" type="ORF">EK417_20715</name>
</gene>
<feature type="region of interest" description="Disordered" evidence="1">
    <location>
        <begin position="152"/>
        <end position="176"/>
    </location>
</feature>
<keyword evidence="3" id="KW-1185">Reference proteome</keyword>
<accession>A0ABY2R1D5</accession>